<dbReference type="Gene3D" id="3.40.720.10">
    <property type="entry name" value="Alkaline Phosphatase, subunit A"/>
    <property type="match status" value="1"/>
</dbReference>
<dbReference type="InterPro" id="IPR017850">
    <property type="entry name" value="Alkaline_phosphatase_core_sf"/>
</dbReference>
<dbReference type="SUPFAM" id="SSF53649">
    <property type="entry name" value="Alkaline phosphatase-like"/>
    <property type="match status" value="1"/>
</dbReference>
<dbReference type="Pfam" id="PF01663">
    <property type="entry name" value="Phosphodiest"/>
    <property type="match status" value="1"/>
</dbReference>
<protein>
    <submittedName>
        <fullName evidence="1">Type I phosphodiesterase/nucleotide pyrophosphatase</fullName>
    </submittedName>
</protein>
<proteinExistence type="predicted"/>
<gene>
    <name evidence="1" type="ORF">EHQ62_12845</name>
</gene>
<keyword evidence="2" id="KW-1185">Reference proteome</keyword>
<organism evidence="1 2">
    <name type="scientific">Leptospira jelokensis</name>
    <dbReference type="NCBI Taxonomy" id="2484931"/>
    <lineage>
        <taxon>Bacteria</taxon>
        <taxon>Pseudomonadati</taxon>
        <taxon>Spirochaetota</taxon>
        <taxon>Spirochaetia</taxon>
        <taxon>Leptospirales</taxon>
        <taxon>Leptospiraceae</taxon>
        <taxon>Leptospira</taxon>
    </lineage>
</organism>
<dbReference type="EMBL" id="RQGH01000026">
    <property type="protein sequence ID" value="TGL65452.1"/>
    <property type="molecule type" value="Genomic_DNA"/>
</dbReference>
<accession>A0A4Z0ZSZ1</accession>
<comment type="caution">
    <text evidence="1">The sequence shown here is derived from an EMBL/GenBank/DDBJ whole genome shotgun (WGS) entry which is preliminary data.</text>
</comment>
<dbReference type="Proteomes" id="UP000297567">
    <property type="component" value="Unassembled WGS sequence"/>
</dbReference>
<evidence type="ECO:0000313" key="1">
    <source>
        <dbReference type="EMBL" id="TGL65452.1"/>
    </source>
</evidence>
<evidence type="ECO:0000313" key="2">
    <source>
        <dbReference type="Proteomes" id="UP000297567"/>
    </source>
</evidence>
<dbReference type="AlphaFoldDB" id="A0A4Z0ZSZ1"/>
<sequence length="570" mass="66408">MIVNNRMKDKLFIVFAVGIVFILLNCKWEKDYKRAAFLSMQPDTDLILAPYPFYIFDREARDAITLSHYSKEEIKNILEEHELSWDTLSEQWKLELEEENFTKEVNYTSHYTQYSYDTEIPIWIYGPKWFQYGIYSDEIFQQHIPSIYSKILQFDFSNKLSLDAYQKIFREQNEKPEIIVTIVVDQGGRQLYKAHKGAYPFLESLSSNSVYFKKAKVAHLESHTAVGHMAIGTGAFPKDARVFSNEIYTYSEGKVKHRPVYQGTNNSLDLSELNSASFADEWDLFLNNEPVIISQCYANRAAVGMAGHGKEFQLKQNKTNPIQPDADFVYWQDVKNLNWSTYSSAFDKPLATGKYNLYPFYLANQANIKTHFEVNNPIEFLSKIHHFQGSEFQVRMDGALFRDTIEETILKKNKHKDGKTDLAYLTLKATDAVGHLYGWETKEAKQVLQATDDEIKRIYDFLKTHYEDNFILLVTADHGAAPMPEISNGLFLTHETFFKSVNELLPESERNKSSLVKWVTHSQLSLNKDLMKEHHISEEEVIQKILSIEVNHRKFFRKIWKRDEIPNASF</sequence>
<reference evidence="1" key="1">
    <citation type="journal article" date="2019" name="PLoS Negl. Trop. Dis.">
        <title>Revisiting the worldwide diversity of Leptospira species in the environment.</title>
        <authorList>
            <person name="Vincent A.T."/>
            <person name="Schiettekatte O."/>
            <person name="Bourhy P."/>
            <person name="Veyrier F.J."/>
            <person name="Picardeau M."/>
        </authorList>
    </citation>
    <scope>NUCLEOTIDE SEQUENCE [LARGE SCALE GENOMIC DNA]</scope>
    <source>
        <strain evidence="1">201702451</strain>
    </source>
</reference>
<dbReference type="InterPro" id="IPR002591">
    <property type="entry name" value="Phosphodiest/P_Trfase"/>
</dbReference>
<name>A0A4Z0ZSZ1_9LEPT</name>